<feature type="region of interest" description="Disordered" evidence="1">
    <location>
        <begin position="23"/>
        <end position="72"/>
    </location>
</feature>
<sequence>MIKMLSSYRSARNVKMINTTDISFMPKSSSTNSLHELSTTGHNLLSPTTNQEQNNRIHNNNERRKAIIPTPN</sequence>
<accession>A0A8S2N836</accession>
<name>A0A8S2N836_9BILA</name>
<feature type="compositionally biased region" description="Polar residues" evidence="1">
    <location>
        <begin position="23"/>
        <end position="49"/>
    </location>
</feature>
<proteinExistence type="predicted"/>
<evidence type="ECO:0000313" key="2">
    <source>
        <dbReference type="EMBL" id="CAF3990400.1"/>
    </source>
</evidence>
<dbReference type="AlphaFoldDB" id="A0A8S2N836"/>
<comment type="caution">
    <text evidence="2">The sequence shown here is derived from an EMBL/GenBank/DDBJ whole genome shotgun (WGS) entry which is preliminary data.</text>
</comment>
<protein>
    <submittedName>
        <fullName evidence="2">Uncharacterized protein</fullName>
    </submittedName>
</protein>
<evidence type="ECO:0000256" key="1">
    <source>
        <dbReference type="SAM" id="MobiDB-lite"/>
    </source>
</evidence>
<dbReference type="EMBL" id="CAJOBI010004084">
    <property type="protein sequence ID" value="CAF3990400.1"/>
    <property type="molecule type" value="Genomic_DNA"/>
</dbReference>
<organism evidence="2 3">
    <name type="scientific">Rotaria magnacalcarata</name>
    <dbReference type="NCBI Taxonomy" id="392030"/>
    <lineage>
        <taxon>Eukaryota</taxon>
        <taxon>Metazoa</taxon>
        <taxon>Spiralia</taxon>
        <taxon>Gnathifera</taxon>
        <taxon>Rotifera</taxon>
        <taxon>Eurotatoria</taxon>
        <taxon>Bdelloidea</taxon>
        <taxon>Philodinida</taxon>
        <taxon>Philodinidae</taxon>
        <taxon>Rotaria</taxon>
    </lineage>
</organism>
<gene>
    <name evidence="2" type="ORF">SMN809_LOCUS11364</name>
</gene>
<reference evidence="2" key="1">
    <citation type="submission" date="2021-02" db="EMBL/GenBank/DDBJ databases">
        <authorList>
            <person name="Nowell W R."/>
        </authorList>
    </citation>
    <scope>NUCLEOTIDE SEQUENCE</scope>
</reference>
<evidence type="ECO:0000313" key="3">
    <source>
        <dbReference type="Proteomes" id="UP000676336"/>
    </source>
</evidence>
<dbReference type="Proteomes" id="UP000676336">
    <property type="component" value="Unassembled WGS sequence"/>
</dbReference>